<comment type="caution">
    <text evidence="1">The sequence shown here is derived from an EMBL/GenBank/DDBJ whole genome shotgun (WGS) entry which is preliminary data.</text>
</comment>
<sequence>MPSTLQVDECYESQDEESGTRKSRDLWRRMDQMKIEDYGRLDDEESSTTKIKHYRSGSFQRWKRSSVAAALFLFLFCVLLLAGIIALSVHYNEVRDQLKASYSNLTEERDQLKASYSSLTKERDKLKASYSNMTEERDQLKASYSNLTEERDQLKASYSNLTKREQLKASYSNLTEERDQLKASYSNLTDERDQLKASYSNLTKREQLKDSYSNLTEERDQLKASYRNLTEEKDQLKASYSNLMGERDQLKASNSNLTEERDQLKGEKDKLNELLNLCNSGWKQFGSSFYFVSAEKKTWNASRQDCLNRGAYLVIVNSEAEQRFLHGLSGSLYAHIGLHDTKAEGLWEWINDGPSRESSALKTYWNDGEPNNSGEEDCVVDVELKQYKTDCGPGRCW</sequence>
<dbReference type="Proteomes" id="UP001157502">
    <property type="component" value="Chromosome 15"/>
</dbReference>
<proteinExistence type="predicted"/>
<evidence type="ECO:0000313" key="1">
    <source>
        <dbReference type="EMBL" id="KAJ8000584.1"/>
    </source>
</evidence>
<accession>A0ACC2GA85</accession>
<name>A0ACC2GA85_DALPE</name>
<organism evidence="1 2">
    <name type="scientific">Dallia pectoralis</name>
    <name type="common">Alaska blackfish</name>
    <dbReference type="NCBI Taxonomy" id="75939"/>
    <lineage>
        <taxon>Eukaryota</taxon>
        <taxon>Metazoa</taxon>
        <taxon>Chordata</taxon>
        <taxon>Craniata</taxon>
        <taxon>Vertebrata</taxon>
        <taxon>Euteleostomi</taxon>
        <taxon>Actinopterygii</taxon>
        <taxon>Neopterygii</taxon>
        <taxon>Teleostei</taxon>
        <taxon>Protacanthopterygii</taxon>
        <taxon>Esociformes</taxon>
        <taxon>Umbridae</taxon>
        <taxon>Dallia</taxon>
    </lineage>
</organism>
<protein>
    <submittedName>
        <fullName evidence="1">Uncharacterized protein</fullName>
    </submittedName>
</protein>
<keyword evidence="2" id="KW-1185">Reference proteome</keyword>
<reference evidence="1" key="1">
    <citation type="submission" date="2021-05" db="EMBL/GenBank/DDBJ databases">
        <authorList>
            <person name="Pan Q."/>
            <person name="Jouanno E."/>
            <person name="Zahm M."/>
            <person name="Klopp C."/>
            <person name="Cabau C."/>
            <person name="Louis A."/>
            <person name="Berthelot C."/>
            <person name="Parey E."/>
            <person name="Roest Crollius H."/>
            <person name="Montfort J."/>
            <person name="Robinson-Rechavi M."/>
            <person name="Bouchez O."/>
            <person name="Lampietro C."/>
            <person name="Lopez Roques C."/>
            <person name="Donnadieu C."/>
            <person name="Postlethwait J."/>
            <person name="Bobe J."/>
            <person name="Dillon D."/>
            <person name="Chandos A."/>
            <person name="von Hippel F."/>
            <person name="Guiguen Y."/>
        </authorList>
    </citation>
    <scope>NUCLEOTIDE SEQUENCE</scope>
    <source>
        <strain evidence="1">YG-Jan2019</strain>
    </source>
</reference>
<gene>
    <name evidence="1" type="ORF">DPEC_G00181900</name>
</gene>
<evidence type="ECO:0000313" key="2">
    <source>
        <dbReference type="Proteomes" id="UP001157502"/>
    </source>
</evidence>
<dbReference type="EMBL" id="CM055742">
    <property type="protein sequence ID" value="KAJ8000584.1"/>
    <property type="molecule type" value="Genomic_DNA"/>
</dbReference>